<reference evidence="3" key="1">
    <citation type="journal article" date="2021" name="PeerJ">
        <title>Extensive microbial diversity within the chicken gut microbiome revealed by metagenomics and culture.</title>
        <authorList>
            <person name="Gilroy R."/>
            <person name="Ravi A."/>
            <person name="Getino M."/>
            <person name="Pursley I."/>
            <person name="Horton D.L."/>
            <person name="Alikhan N.F."/>
            <person name="Baker D."/>
            <person name="Gharbi K."/>
            <person name="Hall N."/>
            <person name="Watson M."/>
            <person name="Adriaenssens E.M."/>
            <person name="Foster-Nyarko E."/>
            <person name="Jarju S."/>
            <person name="Secka A."/>
            <person name="Antonio M."/>
            <person name="Oren A."/>
            <person name="Chaudhuri R.R."/>
            <person name="La Ragione R."/>
            <person name="Hildebrand F."/>
            <person name="Pallen M.J."/>
        </authorList>
    </citation>
    <scope>NUCLEOTIDE SEQUENCE</scope>
    <source>
        <strain evidence="3">ChiHjej9B8-1298</strain>
    </source>
</reference>
<dbReference type="PANTHER" id="PTHR11575:SF24">
    <property type="entry name" value="5'-NUCLEOTIDASE"/>
    <property type="match status" value="1"/>
</dbReference>
<name>A0A9D2E6B8_9BACE</name>
<dbReference type="EMBL" id="DXBX01000002">
    <property type="protein sequence ID" value="HIZ32008.1"/>
    <property type="molecule type" value="Genomic_DNA"/>
</dbReference>
<dbReference type="InterPro" id="IPR036907">
    <property type="entry name" value="5'-Nucleotdase_C_sf"/>
</dbReference>
<dbReference type="AlphaFoldDB" id="A0A9D2E6B8"/>
<dbReference type="InterPro" id="IPR008334">
    <property type="entry name" value="5'-Nucleotdase_C"/>
</dbReference>
<evidence type="ECO:0000313" key="4">
    <source>
        <dbReference type="Proteomes" id="UP000824028"/>
    </source>
</evidence>
<dbReference type="Pfam" id="PF02872">
    <property type="entry name" value="5_nucleotid_C"/>
    <property type="match status" value="1"/>
</dbReference>
<keyword evidence="1" id="KW-0732">Signal</keyword>
<protein>
    <submittedName>
        <fullName evidence="3">5'-nucleotidase C-terminal domain-containing protein</fullName>
    </submittedName>
</protein>
<dbReference type="PRINTS" id="PR01607">
    <property type="entry name" value="APYRASEFAMLY"/>
</dbReference>
<proteinExistence type="predicted"/>
<feature type="signal peptide" evidence="1">
    <location>
        <begin position="1"/>
        <end position="29"/>
    </location>
</feature>
<accession>A0A9D2E6B8</accession>
<feature type="chain" id="PRO_5038822377" evidence="1">
    <location>
        <begin position="30"/>
        <end position="262"/>
    </location>
</feature>
<dbReference type="InterPro" id="IPR006179">
    <property type="entry name" value="5_nucleotidase/apyrase"/>
</dbReference>
<comment type="caution">
    <text evidence="3">The sequence shown here is derived from an EMBL/GenBank/DDBJ whole genome shotgun (WGS) entry which is preliminary data.</text>
</comment>
<dbReference type="GO" id="GO:0009166">
    <property type="term" value="P:nucleotide catabolic process"/>
    <property type="evidence" value="ECO:0007669"/>
    <property type="project" value="InterPro"/>
</dbReference>
<evidence type="ECO:0000259" key="2">
    <source>
        <dbReference type="Pfam" id="PF02872"/>
    </source>
</evidence>
<gene>
    <name evidence="3" type="ORF">H9814_00445</name>
</gene>
<feature type="domain" description="5'-Nucleotidase C-terminal" evidence="2">
    <location>
        <begin position="81"/>
        <end position="212"/>
    </location>
</feature>
<sequence length="262" mass="28259">MKKVNRQVRACGTALALLLVLWACRPSYEVTGVEGSRIAMDSTWDARPDAEAQALLAPYKNKVDSVMQQVLGSSALTMEPRRPESLLSNLVADILREAATGVLGRKADMGLVNMGGLRATLAQGAITVENAYEVLPFENALCVLTVKGSVLRELFENIAYRLGEGVSGVRLEVSEDRKLLSATIGGKPVDDEKLYTVATVDYLAEGNDGMYALPKAEKKVCPPGATLRSLFIDYVKRQTVSGKAVTSRVEGRVVVVKTGKNK</sequence>
<organism evidence="3 4">
    <name type="scientific">Candidatus Bacteroides merdigallinarum</name>
    <dbReference type="NCBI Taxonomy" id="2838473"/>
    <lineage>
        <taxon>Bacteria</taxon>
        <taxon>Pseudomonadati</taxon>
        <taxon>Bacteroidota</taxon>
        <taxon>Bacteroidia</taxon>
        <taxon>Bacteroidales</taxon>
        <taxon>Bacteroidaceae</taxon>
        <taxon>Bacteroides</taxon>
    </lineage>
</organism>
<dbReference type="Gene3D" id="3.90.780.10">
    <property type="entry name" value="5'-Nucleotidase, C-terminal domain"/>
    <property type="match status" value="1"/>
</dbReference>
<dbReference type="PANTHER" id="PTHR11575">
    <property type="entry name" value="5'-NUCLEOTIDASE-RELATED"/>
    <property type="match status" value="1"/>
</dbReference>
<reference evidence="3" key="2">
    <citation type="submission" date="2021-04" db="EMBL/GenBank/DDBJ databases">
        <authorList>
            <person name="Gilroy R."/>
        </authorList>
    </citation>
    <scope>NUCLEOTIDE SEQUENCE</scope>
    <source>
        <strain evidence="3">ChiHjej9B8-1298</strain>
    </source>
</reference>
<evidence type="ECO:0000256" key="1">
    <source>
        <dbReference type="SAM" id="SignalP"/>
    </source>
</evidence>
<dbReference type="SUPFAM" id="SSF55816">
    <property type="entry name" value="5'-nucleotidase (syn. UDP-sugar hydrolase), C-terminal domain"/>
    <property type="match status" value="1"/>
</dbReference>
<evidence type="ECO:0000313" key="3">
    <source>
        <dbReference type="EMBL" id="HIZ32008.1"/>
    </source>
</evidence>
<dbReference type="GO" id="GO:0016787">
    <property type="term" value="F:hydrolase activity"/>
    <property type="evidence" value="ECO:0007669"/>
    <property type="project" value="InterPro"/>
</dbReference>
<dbReference type="Proteomes" id="UP000824028">
    <property type="component" value="Unassembled WGS sequence"/>
</dbReference>